<dbReference type="EMBL" id="CAADIS010000004">
    <property type="protein sequence ID" value="VFS18123.1"/>
    <property type="molecule type" value="Genomic_DNA"/>
</dbReference>
<keyword evidence="1" id="KW-0969">Cilium</keyword>
<protein>
    <submittedName>
        <fullName evidence="1">Flagellin</fullName>
    </submittedName>
</protein>
<sequence>MLTTDAAFDKLGNGDKVTVGGVDYTYNAKSGDFTTTKSTAGTGVDAAAQATDSAKKRDALAATLHADVGKSVNGSYTQKMVLFLSKRIQQVISPSVEARHT</sequence>
<gene>
    <name evidence="1" type="primary">fliC_3</name>
    <name evidence="1" type="ORF">NCTC9001_02557</name>
</gene>
<evidence type="ECO:0000313" key="2">
    <source>
        <dbReference type="Proteomes" id="UP000372890"/>
    </source>
</evidence>
<name>A0A484X5I8_ECOLX</name>
<keyword evidence="1" id="KW-0282">Flagellum</keyword>
<proteinExistence type="predicted"/>
<organism evidence="1 2">
    <name type="scientific">Escherichia coli</name>
    <dbReference type="NCBI Taxonomy" id="562"/>
    <lineage>
        <taxon>Bacteria</taxon>
        <taxon>Pseudomonadati</taxon>
        <taxon>Pseudomonadota</taxon>
        <taxon>Gammaproteobacteria</taxon>
        <taxon>Enterobacterales</taxon>
        <taxon>Enterobacteriaceae</taxon>
        <taxon>Escherichia</taxon>
    </lineage>
</organism>
<reference evidence="1 2" key="1">
    <citation type="submission" date="2019-03" db="EMBL/GenBank/DDBJ databases">
        <authorList>
            <consortium name="Pathogen Informatics"/>
        </authorList>
    </citation>
    <scope>NUCLEOTIDE SEQUENCE [LARGE SCALE GENOMIC DNA]</scope>
    <source>
        <strain evidence="1 2">NCTC9001</strain>
    </source>
</reference>
<keyword evidence="1" id="KW-0966">Cell projection</keyword>
<dbReference type="Proteomes" id="UP000372890">
    <property type="component" value="Unassembled WGS sequence"/>
</dbReference>
<dbReference type="AlphaFoldDB" id="A0A484X5I8"/>
<evidence type="ECO:0000313" key="1">
    <source>
        <dbReference type="EMBL" id="VFS18123.1"/>
    </source>
</evidence>
<accession>A0A484X5I8</accession>